<evidence type="ECO:0000256" key="2">
    <source>
        <dbReference type="PROSITE-ProRule" id="PRU00047"/>
    </source>
</evidence>
<comment type="caution">
    <text evidence="7">The sequence shown here is derived from an EMBL/GenBank/DDBJ whole genome shotgun (WGS) entry which is preliminary data.</text>
</comment>
<keyword evidence="2" id="KW-0863">Zinc-finger</keyword>
<evidence type="ECO:0000259" key="4">
    <source>
        <dbReference type="PROSITE" id="PS50158"/>
    </source>
</evidence>
<dbReference type="SUPFAM" id="SSF68906">
    <property type="entry name" value="SAP domain"/>
    <property type="match status" value="1"/>
</dbReference>
<reference evidence="7 8" key="1">
    <citation type="submission" date="2015-04" db="EMBL/GenBank/DDBJ databases">
        <title>Lasius niger genome sequencing.</title>
        <authorList>
            <person name="Konorov E.A."/>
            <person name="Nikitin M.A."/>
            <person name="Kirill M.V."/>
            <person name="Chang P."/>
        </authorList>
    </citation>
    <scope>NUCLEOTIDE SEQUENCE [LARGE SCALE GENOMIC DNA]</scope>
    <source>
        <tissue evidence="7">Whole</tissue>
    </source>
</reference>
<keyword evidence="2" id="KW-0479">Metal-binding</keyword>
<dbReference type="PANTHER" id="PTHR23002">
    <property type="entry name" value="ZINC FINGER CCHC DOMAIN CONTAINING PROTEIN"/>
    <property type="match status" value="1"/>
</dbReference>
<dbReference type="CDD" id="cd00303">
    <property type="entry name" value="retropepsin_like"/>
    <property type="match status" value="1"/>
</dbReference>
<evidence type="ECO:0000313" key="8">
    <source>
        <dbReference type="Proteomes" id="UP000036403"/>
    </source>
</evidence>
<sequence length="509" mass="56982">MDRLPQDKLNELTVVNLKEIARRAGLSTGGVKVELVSRILSAGEDRWQSVYERLMGGDLEQDSSTDLDADASVRQSNFGEVAPQFEEIAVAPNDPALPPEFMAREIEILRREKALLERELSLVRREASMTPSIEDNTSNRIIDSKVNIRVISDLLSEFRGDCDNFETWKRQVELLRTTYRLDENSTKILISLRLKNKALSWFHSKPEHLQLNAAELLSEMSRMFDNRPSKLTLRRDFEKRKWRSGETFAEYYHEKVILANRASVDEEELVDCLIDGVQDTRMRNQARMLRFTSTVDVLNAFKKLSLDGEARGGGERAAKGQRPMPKSPRGGGIAAAKNSTVRCYNCGATGHFSRDCKEEQKRAKGSCFGCGSLEHRVKECPKSRPNAENTASVVQTISPSAPYLVTLAYQIADASGSKCKYSLMAMIDSGSPISLIKSDFVPAHIRMPIIKQQSFYGINGAKLEILGTFEDVVEVNDIELKIIFFVVPDTAITCAALLGRDFTSSPSKQ</sequence>
<dbReference type="Pfam" id="PF00098">
    <property type="entry name" value="zf-CCHC"/>
    <property type="match status" value="1"/>
</dbReference>
<feature type="region of interest" description="Disordered" evidence="3">
    <location>
        <begin position="310"/>
        <end position="333"/>
    </location>
</feature>
<organism evidence="7 8">
    <name type="scientific">Lasius niger</name>
    <name type="common">Black garden ant</name>
    <dbReference type="NCBI Taxonomy" id="67767"/>
    <lineage>
        <taxon>Eukaryota</taxon>
        <taxon>Metazoa</taxon>
        <taxon>Ecdysozoa</taxon>
        <taxon>Arthropoda</taxon>
        <taxon>Hexapoda</taxon>
        <taxon>Insecta</taxon>
        <taxon>Pterygota</taxon>
        <taxon>Neoptera</taxon>
        <taxon>Endopterygota</taxon>
        <taxon>Hymenoptera</taxon>
        <taxon>Apocrita</taxon>
        <taxon>Aculeata</taxon>
        <taxon>Formicoidea</taxon>
        <taxon>Formicidae</taxon>
        <taxon>Formicinae</taxon>
        <taxon>Lasius</taxon>
        <taxon>Lasius</taxon>
    </lineage>
</organism>
<dbReference type="SUPFAM" id="SSF50630">
    <property type="entry name" value="Acid proteases"/>
    <property type="match status" value="1"/>
</dbReference>
<dbReference type="InterPro" id="IPR001878">
    <property type="entry name" value="Znf_CCHC"/>
</dbReference>
<dbReference type="PROSITE" id="PS00141">
    <property type="entry name" value="ASP_PROTEASE"/>
    <property type="match status" value="1"/>
</dbReference>
<dbReference type="InterPro" id="IPR003034">
    <property type="entry name" value="SAP_dom"/>
</dbReference>
<evidence type="ECO:0000256" key="3">
    <source>
        <dbReference type="SAM" id="MobiDB-lite"/>
    </source>
</evidence>
<dbReference type="SUPFAM" id="SSF57756">
    <property type="entry name" value="Retrovirus zinc finger-like domains"/>
    <property type="match status" value="1"/>
</dbReference>
<dbReference type="InterPro" id="IPR001969">
    <property type="entry name" value="Aspartic_peptidase_AS"/>
</dbReference>
<name>A0A0J7KC17_LASNI</name>
<gene>
    <name evidence="7" type="ORF">RF55_12850</name>
</gene>
<evidence type="ECO:0008006" key="9">
    <source>
        <dbReference type="Google" id="ProtNLM"/>
    </source>
</evidence>
<evidence type="ECO:0000313" key="7">
    <source>
        <dbReference type="EMBL" id="KMQ87781.1"/>
    </source>
</evidence>
<dbReference type="InterPro" id="IPR036875">
    <property type="entry name" value="Znf_CCHC_sf"/>
</dbReference>
<dbReference type="Gene3D" id="2.40.70.10">
    <property type="entry name" value="Acid Proteases"/>
    <property type="match status" value="1"/>
</dbReference>
<feature type="domain" description="Peptidase A2" evidence="5">
    <location>
        <begin position="423"/>
        <end position="502"/>
    </location>
</feature>
<dbReference type="InterPro" id="IPR021109">
    <property type="entry name" value="Peptidase_aspartic_dom_sf"/>
</dbReference>
<keyword evidence="2" id="KW-0862">Zinc</keyword>
<proteinExistence type="predicted"/>
<dbReference type="InterPro" id="IPR051714">
    <property type="entry name" value="Znf_CCHC_NABP"/>
</dbReference>
<accession>A0A0J7KC17</accession>
<dbReference type="GO" id="GO:0004190">
    <property type="term" value="F:aspartic-type endopeptidase activity"/>
    <property type="evidence" value="ECO:0007669"/>
    <property type="project" value="InterPro"/>
</dbReference>
<evidence type="ECO:0000256" key="1">
    <source>
        <dbReference type="ARBA" id="ARBA00022801"/>
    </source>
</evidence>
<keyword evidence="8" id="KW-1185">Reference proteome</keyword>
<evidence type="ECO:0000259" key="6">
    <source>
        <dbReference type="PROSITE" id="PS50800"/>
    </source>
</evidence>
<dbReference type="PaxDb" id="67767-A0A0J7KC17"/>
<protein>
    <recommendedName>
        <fullName evidence="9">Gag-Pol polyprotein</fullName>
    </recommendedName>
</protein>
<dbReference type="GO" id="GO:0003676">
    <property type="term" value="F:nucleic acid binding"/>
    <property type="evidence" value="ECO:0007669"/>
    <property type="project" value="InterPro"/>
</dbReference>
<dbReference type="InterPro" id="IPR036361">
    <property type="entry name" value="SAP_dom_sf"/>
</dbReference>
<dbReference type="GO" id="GO:0008270">
    <property type="term" value="F:zinc ion binding"/>
    <property type="evidence" value="ECO:0007669"/>
    <property type="project" value="UniProtKB-KW"/>
</dbReference>
<dbReference type="OrthoDB" id="7550379at2759"/>
<evidence type="ECO:0000259" key="5">
    <source>
        <dbReference type="PROSITE" id="PS50175"/>
    </source>
</evidence>
<dbReference type="SMART" id="SM00343">
    <property type="entry name" value="ZnF_C2HC"/>
    <property type="match status" value="2"/>
</dbReference>
<dbReference type="PROSITE" id="PS50175">
    <property type="entry name" value="ASP_PROT_RETROV"/>
    <property type="match status" value="1"/>
</dbReference>
<dbReference type="GO" id="GO:0006508">
    <property type="term" value="P:proteolysis"/>
    <property type="evidence" value="ECO:0007669"/>
    <property type="project" value="InterPro"/>
</dbReference>
<dbReference type="InterPro" id="IPR001995">
    <property type="entry name" value="Peptidase_A2_cat"/>
</dbReference>
<dbReference type="Proteomes" id="UP000036403">
    <property type="component" value="Unassembled WGS sequence"/>
</dbReference>
<feature type="domain" description="SAP" evidence="6">
    <location>
        <begin position="9"/>
        <end position="43"/>
    </location>
</feature>
<dbReference type="EMBL" id="LBMM01009923">
    <property type="protein sequence ID" value="KMQ87781.1"/>
    <property type="molecule type" value="Genomic_DNA"/>
</dbReference>
<keyword evidence="1" id="KW-0378">Hydrolase</keyword>
<feature type="domain" description="CCHC-type" evidence="4">
    <location>
        <begin position="342"/>
        <end position="358"/>
    </location>
</feature>
<feature type="domain" description="CCHC-type" evidence="4">
    <location>
        <begin position="367"/>
        <end position="382"/>
    </location>
</feature>
<dbReference type="SMART" id="SM00513">
    <property type="entry name" value="SAP"/>
    <property type="match status" value="1"/>
</dbReference>
<dbReference type="Gene3D" id="1.10.720.30">
    <property type="entry name" value="SAP domain"/>
    <property type="match status" value="1"/>
</dbReference>
<dbReference type="AlphaFoldDB" id="A0A0J7KC17"/>
<dbReference type="PROSITE" id="PS50158">
    <property type="entry name" value="ZF_CCHC"/>
    <property type="match status" value="2"/>
</dbReference>
<dbReference type="PROSITE" id="PS50800">
    <property type="entry name" value="SAP"/>
    <property type="match status" value="1"/>
</dbReference>
<dbReference type="Gene3D" id="4.10.60.10">
    <property type="entry name" value="Zinc finger, CCHC-type"/>
    <property type="match status" value="1"/>
</dbReference>
<dbReference type="Pfam" id="PF02037">
    <property type="entry name" value="SAP"/>
    <property type="match status" value="1"/>
</dbReference>